<evidence type="ECO:0000313" key="2">
    <source>
        <dbReference type="Proteomes" id="UP000192333"/>
    </source>
</evidence>
<accession>A0A1W2H068</accession>
<organism evidence="1 2">
    <name type="scientific">Aquiflexum balticum DSM 16537</name>
    <dbReference type="NCBI Taxonomy" id="758820"/>
    <lineage>
        <taxon>Bacteria</taxon>
        <taxon>Pseudomonadati</taxon>
        <taxon>Bacteroidota</taxon>
        <taxon>Cytophagia</taxon>
        <taxon>Cytophagales</taxon>
        <taxon>Cyclobacteriaceae</taxon>
        <taxon>Aquiflexum</taxon>
    </lineage>
</organism>
<dbReference type="EMBL" id="LT838813">
    <property type="protein sequence ID" value="SMD42337.1"/>
    <property type="molecule type" value="Genomic_DNA"/>
</dbReference>
<protein>
    <submittedName>
        <fullName evidence="1">SIR2-like domain-containing protein</fullName>
    </submittedName>
</protein>
<dbReference type="OrthoDB" id="9808492at2"/>
<evidence type="ECO:0000313" key="1">
    <source>
        <dbReference type="EMBL" id="SMD42337.1"/>
    </source>
</evidence>
<dbReference type="AlphaFoldDB" id="A0A1W2H068"/>
<dbReference type="STRING" id="758820.SAMN00777080_0884"/>
<dbReference type="Pfam" id="PF13289">
    <property type="entry name" value="SIR2_2"/>
    <property type="match status" value="1"/>
</dbReference>
<dbReference type="Proteomes" id="UP000192333">
    <property type="component" value="Chromosome I"/>
</dbReference>
<sequence length="404" mass="47230">MSYKYIYQKEEKELEFNASKPMESTAQIRNEIMSKFFLADNLNFLMSNGCSYYAGSEAINEENEKADYAKILSEHKFKTKIDEAIQKRVNELAKERPELALDKLFELKLFFESTLPNKEIAVEIVELIESFKEAFIKQFVLSIDYRKNQLHKSFLKRLLSRDSKLSKPNIFTLNYDLLFEMTAEKLGIFVNNGFTGFHERAFYPSAYQIDYHLKNPEGAKRINKSVNLFKLHGSLSWYADENKPPYGIGERQVIPVDGKIEYDQIKEGTIIYPVQSKKKHSLDLPYSEMLRQFVETLNKHNSVLIIAGYSFLDEHVNDIIANAIANPDFNLLIFSYEDEPQNNKSNFLKQLYEDAKNDTRITMFYGKYFGDFENIVNFLMPFPEMHNPMEDIFSVFQKLKKATN</sequence>
<keyword evidence="2" id="KW-1185">Reference proteome</keyword>
<gene>
    <name evidence="1" type="ORF">SAMN00777080_0884</name>
</gene>
<reference evidence="2" key="1">
    <citation type="submission" date="2017-04" db="EMBL/GenBank/DDBJ databases">
        <authorList>
            <person name="Varghese N."/>
            <person name="Submissions S."/>
        </authorList>
    </citation>
    <scope>NUCLEOTIDE SEQUENCE [LARGE SCALE GENOMIC DNA]</scope>
    <source>
        <strain evidence="2">DSM 16537</strain>
    </source>
</reference>
<proteinExistence type="predicted"/>
<name>A0A1W2H068_9BACT</name>
<dbReference type="RefSeq" id="WP_084119155.1">
    <property type="nucleotide sequence ID" value="NZ_LT838813.1"/>
</dbReference>